<sequence length="325" mass="37193">MATRKQEEVFVIYIKSLIQLVCSLCIIITVVSKDWIYGENTISESSVFGCLNELCIRGFIWPFSGQKWHEPDMGGGINTVKTENDQSPIDTGNFTLGESKLGKSLDHDGLYSSMLRHRKFLNQHALSLDLDNSNVSFQQLFQNNNGDDPEIKKSGLKHKGSIKSGFYLSSFDQVQYCISHKSNKLIKEWHIHPKYVNYLVLLIVLISMILSLRLIKMKNKWSPYELLVPILDFIAFSMSLVNLAEIIYILTPLLTYLQGLNFMAYFSNNFFIFSASVGGFFVVFVLSVGIAHYRYESFTNLKRLEEEIENLQSFTSFIHLISNSN</sequence>
<protein>
    <submittedName>
        <fullName evidence="2">Transmembrane domain-containing protein</fullName>
    </submittedName>
</protein>
<comment type="caution">
    <text evidence="2">The sequence shown here is derived from an EMBL/GenBank/DDBJ whole genome shotgun (WGS) entry which is preliminary data.</text>
</comment>
<proteinExistence type="predicted"/>
<organism evidence="2">
    <name type="scientific">Cryptosporidium canis</name>
    <dbReference type="NCBI Taxonomy" id="195482"/>
    <lineage>
        <taxon>Eukaryota</taxon>
        <taxon>Sar</taxon>
        <taxon>Alveolata</taxon>
        <taxon>Apicomplexa</taxon>
        <taxon>Conoidasida</taxon>
        <taxon>Coccidia</taxon>
        <taxon>Eucoccidiorida</taxon>
        <taxon>Eimeriorina</taxon>
        <taxon>Cryptosporidiidae</taxon>
        <taxon>Cryptosporidium</taxon>
    </lineage>
</organism>
<feature type="transmembrane region" description="Helical" evidence="1">
    <location>
        <begin position="270"/>
        <end position="293"/>
    </location>
</feature>
<dbReference type="AlphaFoldDB" id="A0A9D5HV87"/>
<dbReference type="OrthoDB" id="343003at2759"/>
<feature type="transmembrane region" description="Helical" evidence="1">
    <location>
        <begin position="227"/>
        <end position="250"/>
    </location>
</feature>
<accession>A0A9D5HV87</accession>
<evidence type="ECO:0000313" key="2">
    <source>
        <dbReference type="EMBL" id="KAJ1609203.1"/>
    </source>
</evidence>
<gene>
    <name evidence="2" type="ORF">OJ253_1637</name>
</gene>
<dbReference type="EMBL" id="JAPCXC010000036">
    <property type="protein sequence ID" value="KAJ1609203.1"/>
    <property type="molecule type" value="Genomic_DNA"/>
</dbReference>
<keyword evidence="1" id="KW-0472">Membrane</keyword>
<keyword evidence="1 2" id="KW-0812">Transmembrane</keyword>
<feature type="transmembrane region" description="Helical" evidence="1">
    <location>
        <begin position="12"/>
        <end position="31"/>
    </location>
</feature>
<name>A0A9D5HV87_9CRYT</name>
<keyword evidence="1" id="KW-1133">Transmembrane helix</keyword>
<dbReference type="Proteomes" id="UP001067231">
    <property type="component" value="Unassembled WGS sequence"/>
</dbReference>
<evidence type="ECO:0000256" key="1">
    <source>
        <dbReference type="SAM" id="Phobius"/>
    </source>
</evidence>
<feature type="transmembrane region" description="Helical" evidence="1">
    <location>
        <begin position="195"/>
        <end position="215"/>
    </location>
</feature>
<reference evidence="2" key="1">
    <citation type="submission" date="2022-10" db="EMBL/GenBank/DDBJ databases">
        <title>Adaptive evolution leads to modifications in subtelomeric GC content in a zoonotic Cryptosporidium species.</title>
        <authorList>
            <person name="Li J."/>
            <person name="Feng Y."/>
            <person name="Xiao L."/>
        </authorList>
    </citation>
    <scope>NUCLEOTIDE SEQUENCE</scope>
    <source>
        <strain evidence="2">33844</strain>
    </source>
</reference>